<organism evidence="1 3">
    <name type="scientific">Rhizophagus clarus</name>
    <dbReference type="NCBI Taxonomy" id="94130"/>
    <lineage>
        <taxon>Eukaryota</taxon>
        <taxon>Fungi</taxon>
        <taxon>Fungi incertae sedis</taxon>
        <taxon>Mucoromycota</taxon>
        <taxon>Glomeromycotina</taxon>
        <taxon>Glomeromycetes</taxon>
        <taxon>Glomerales</taxon>
        <taxon>Glomeraceae</taxon>
        <taxon>Rhizophagus</taxon>
    </lineage>
</organism>
<dbReference type="SUPFAM" id="SSF52047">
    <property type="entry name" value="RNI-like"/>
    <property type="match status" value="1"/>
</dbReference>
<evidence type="ECO:0000313" key="3">
    <source>
        <dbReference type="Proteomes" id="UP000247702"/>
    </source>
</evidence>
<evidence type="ECO:0000313" key="2">
    <source>
        <dbReference type="EMBL" id="GES90011.1"/>
    </source>
</evidence>
<gene>
    <name evidence="2" type="ORF">RCL2_001687100</name>
    <name evidence="1" type="ORF">RclHR1_11910003</name>
</gene>
<dbReference type="InterPro" id="IPR032675">
    <property type="entry name" value="LRR_dom_sf"/>
</dbReference>
<evidence type="ECO:0008006" key="4">
    <source>
        <dbReference type="Google" id="ProtNLM"/>
    </source>
</evidence>
<dbReference type="Gene3D" id="3.80.10.10">
    <property type="entry name" value="Ribonuclease Inhibitor"/>
    <property type="match status" value="1"/>
</dbReference>
<accession>A0A2Z6Q5M7</accession>
<keyword evidence="3" id="KW-1185">Reference proteome</keyword>
<name>A0A2Z6Q5M7_9GLOM</name>
<dbReference type="AlphaFoldDB" id="A0A2Z6Q5M7"/>
<dbReference type="Proteomes" id="UP000615446">
    <property type="component" value="Unassembled WGS sequence"/>
</dbReference>
<protein>
    <recommendedName>
        <fullName evidence="4">F-box domain-containing protein</fullName>
    </recommendedName>
</protein>
<dbReference type="EMBL" id="BEXD01000215">
    <property type="protein sequence ID" value="GBB85367.1"/>
    <property type="molecule type" value="Genomic_DNA"/>
</dbReference>
<proteinExistence type="predicted"/>
<dbReference type="EMBL" id="BLAL01000193">
    <property type="protein sequence ID" value="GES90011.1"/>
    <property type="molecule type" value="Genomic_DNA"/>
</dbReference>
<reference evidence="2" key="2">
    <citation type="submission" date="2019-10" db="EMBL/GenBank/DDBJ databases">
        <title>Conservation and host-specific expression of non-tandemly repeated heterogenous ribosome RNA gene in arbuscular mycorrhizal fungi.</title>
        <authorList>
            <person name="Maeda T."/>
            <person name="Kobayashi Y."/>
            <person name="Nakagawa T."/>
            <person name="Ezawa T."/>
            <person name="Yamaguchi K."/>
            <person name="Bino T."/>
            <person name="Nishimoto Y."/>
            <person name="Shigenobu S."/>
            <person name="Kawaguchi M."/>
        </authorList>
    </citation>
    <scope>NUCLEOTIDE SEQUENCE</scope>
    <source>
        <strain evidence="2">HR1</strain>
    </source>
</reference>
<comment type="caution">
    <text evidence="1">The sequence shown here is derived from an EMBL/GenBank/DDBJ whole genome shotgun (WGS) entry which is preliminary data.</text>
</comment>
<sequence>MYKLNKDILYLIFQELRNDKETLISSLTVNKNWCETIIPILWKNPWKYLERKELLLNVIISHLSDESRNNLSSQEINILTKYQKPFFNYISLCRHLNFNELIELIKTICKDDSVILIVEKEITYLFINKDTRFTHLYIPYQFNYQIQLIPGAKYCFSELEFLSCNTCINDDILFGLTELCKPIKELELIIGEDNNNYRIIKLVESSKKLFNVSLLTKGYLKTDEQFCKILEKSLIKHADTIQNFKMIKQPTTKILSSFNNLVTLELGDNAIEIMTWNYLEKVSLPSLQILKARGIPIKSLTSLIETTNRNLIEVNIDCVLHKEVDNERIIQIIYKNCPNLEYLKLVVRNCNILEFKNLLTNCQYLNGLYIIVDNTIFWSDSDQIFNWDYLFEILVSSSPTNLFKFKFHFFEAPKSESLKLFLDNWKGKSSMLLQTIQDSNWGVYNGLKYYEIVGEYITQGIVKKYHHHNHYLDESYNFEDFEWVQENS</sequence>
<dbReference type="OrthoDB" id="2348181at2759"/>
<reference evidence="1 3" key="1">
    <citation type="submission" date="2017-11" db="EMBL/GenBank/DDBJ databases">
        <title>The genome of Rhizophagus clarus HR1 reveals common genetic basis of auxotrophy among arbuscular mycorrhizal fungi.</title>
        <authorList>
            <person name="Kobayashi Y."/>
        </authorList>
    </citation>
    <scope>NUCLEOTIDE SEQUENCE [LARGE SCALE GENOMIC DNA]</scope>
    <source>
        <strain evidence="1 3">HR1</strain>
    </source>
</reference>
<dbReference type="Proteomes" id="UP000247702">
    <property type="component" value="Unassembled WGS sequence"/>
</dbReference>
<evidence type="ECO:0000313" key="1">
    <source>
        <dbReference type="EMBL" id="GBB85367.1"/>
    </source>
</evidence>